<dbReference type="EMBL" id="CM056743">
    <property type="protein sequence ID" value="KAJ8674401.1"/>
    <property type="molecule type" value="Genomic_DNA"/>
</dbReference>
<keyword evidence="2" id="KW-1185">Reference proteome</keyword>
<organism evidence="1 2">
    <name type="scientific">Eretmocerus hayati</name>
    <dbReference type="NCBI Taxonomy" id="131215"/>
    <lineage>
        <taxon>Eukaryota</taxon>
        <taxon>Metazoa</taxon>
        <taxon>Ecdysozoa</taxon>
        <taxon>Arthropoda</taxon>
        <taxon>Hexapoda</taxon>
        <taxon>Insecta</taxon>
        <taxon>Pterygota</taxon>
        <taxon>Neoptera</taxon>
        <taxon>Endopterygota</taxon>
        <taxon>Hymenoptera</taxon>
        <taxon>Apocrita</taxon>
        <taxon>Proctotrupomorpha</taxon>
        <taxon>Chalcidoidea</taxon>
        <taxon>Aphelinidae</taxon>
        <taxon>Aphelininae</taxon>
        <taxon>Eretmocerus</taxon>
    </lineage>
</organism>
<proteinExistence type="predicted"/>
<protein>
    <submittedName>
        <fullName evidence="1">Uncharacterized protein</fullName>
    </submittedName>
</protein>
<gene>
    <name evidence="1" type="ORF">QAD02_005663</name>
</gene>
<evidence type="ECO:0000313" key="1">
    <source>
        <dbReference type="EMBL" id="KAJ8674401.1"/>
    </source>
</evidence>
<comment type="caution">
    <text evidence="1">The sequence shown here is derived from an EMBL/GenBank/DDBJ whole genome shotgun (WGS) entry which is preliminary data.</text>
</comment>
<evidence type="ECO:0000313" key="2">
    <source>
        <dbReference type="Proteomes" id="UP001239111"/>
    </source>
</evidence>
<reference evidence="1" key="1">
    <citation type="submission" date="2023-04" db="EMBL/GenBank/DDBJ databases">
        <title>A chromosome-level genome assembly of the parasitoid wasp Eretmocerus hayati.</title>
        <authorList>
            <person name="Zhong Y."/>
            <person name="Liu S."/>
            <person name="Liu Y."/>
        </authorList>
    </citation>
    <scope>NUCLEOTIDE SEQUENCE</scope>
    <source>
        <strain evidence="1">ZJU_SS_LIU_2023</strain>
    </source>
</reference>
<name>A0ACC2NU79_9HYME</name>
<sequence length="306" mass="32565">MGSDTDGTNCDIADVISLPSTPESSDQEETDSRPANFTIDIADEAEEETTNPAVDERVRSVRLFASPRERTTPPSKSPAVNRESPSLLSPIFQHFSRRRGSVDDVYLSSSSISAADHDENAVGILRSRPSGRLASVLARDFCEPAAAAWNAIGQRDAAWPESLSVRNEGLHGGNGVTTGESSVQTRSPGERNPNTERASGFDIHELQNSLPTETPSIPCAQPHQNSNSQTQCPSQEDQPSDIATVSSRIRDPSTQTGGGASSDASHPTSDGVGGGNESNNLQLRPAGVRFIVQDAGPRYIRSMTSP</sequence>
<dbReference type="Proteomes" id="UP001239111">
    <property type="component" value="Chromosome 3"/>
</dbReference>
<accession>A0ACC2NU79</accession>